<evidence type="ECO:0000313" key="1">
    <source>
        <dbReference type="EMBL" id="KIJ95166.1"/>
    </source>
</evidence>
<reference evidence="1 2" key="1">
    <citation type="submission" date="2014-04" db="EMBL/GenBank/DDBJ databases">
        <authorList>
            <consortium name="DOE Joint Genome Institute"/>
            <person name="Kuo A."/>
            <person name="Kohler A."/>
            <person name="Nagy L.G."/>
            <person name="Floudas D."/>
            <person name="Copeland A."/>
            <person name="Barry K.W."/>
            <person name="Cichocki N."/>
            <person name="Veneault-Fourrey C."/>
            <person name="LaButti K."/>
            <person name="Lindquist E.A."/>
            <person name="Lipzen A."/>
            <person name="Lundell T."/>
            <person name="Morin E."/>
            <person name="Murat C."/>
            <person name="Sun H."/>
            <person name="Tunlid A."/>
            <person name="Henrissat B."/>
            <person name="Grigoriev I.V."/>
            <person name="Hibbett D.S."/>
            <person name="Martin F."/>
            <person name="Nordberg H.P."/>
            <person name="Cantor M.N."/>
            <person name="Hua S.X."/>
        </authorList>
    </citation>
    <scope>NUCLEOTIDE SEQUENCE [LARGE SCALE GENOMIC DNA]</scope>
    <source>
        <strain evidence="1 2">LaAM-08-1</strain>
    </source>
</reference>
<organism evidence="1 2">
    <name type="scientific">Laccaria amethystina LaAM-08-1</name>
    <dbReference type="NCBI Taxonomy" id="1095629"/>
    <lineage>
        <taxon>Eukaryota</taxon>
        <taxon>Fungi</taxon>
        <taxon>Dikarya</taxon>
        <taxon>Basidiomycota</taxon>
        <taxon>Agaricomycotina</taxon>
        <taxon>Agaricomycetes</taxon>
        <taxon>Agaricomycetidae</taxon>
        <taxon>Agaricales</taxon>
        <taxon>Agaricineae</taxon>
        <taxon>Hydnangiaceae</taxon>
        <taxon>Laccaria</taxon>
    </lineage>
</organism>
<dbReference type="Proteomes" id="UP000054477">
    <property type="component" value="Unassembled WGS sequence"/>
</dbReference>
<dbReference type="EMBL" id="KN838765">
    <property type="protein sequence ID" value="KIJ95166.1"/>
    <property type="molecule type" value="Genomic_DNA"/>
</dbReference>
<protein>
    <submittedName>
        <fullName evidence="1">Uncharacterized protein</fullName>
    </submittedName>
</protein>
<proteinExistence type="predicted"/>
<reference evidence="2" key="2">
    <citation type="submission" date="2015-01" db="EMBL/GenBank/DDBJ databases">
        <title>Evolutionary Origins and Diversification of the Mycorrhizal Mutualists.</title>
        <authorList>
            <consortium name="DOE Joint Genome Institute"/>
            <consortium name="Mycorrhizal Genomics Consortium"/>
            <person name="Kohler A."/>
            <person name="Kuo A."/>
            <person name="Nagy L.G."/>
            <person name="Floudas D."/>
            <person name="Copeland A."/>
            <person name="Barry K.W."/>
            <person name="Cichocki N."/>
            <person name="Veneault-Fourrey C."/>
            <person name="LaButti K."/>
            <person name="Lindquist E.A."/>
            <person name="Lipzen A."/>
            <person name="Lundell T."/>
            <person name="Morin E."/>
            <person name="Murat C."/>
            <person name="Riley R."/>
            <person name="Ohm R."/>
            <person name="Sun H."/>
            <person name="Tunlid A."/>
            <person name="Henrissat B."/>
            <person name="Grigoriev I.V."/>
            <person name="Hibbett D.S."/>
            <person name="Martin F."/>
        </authorList>
    </citation>
    <scope>NUCLEOTIDE SEQUENCE [LARGE SCALE GENOMIC DNA]</scope>
    <source>
        <strain evidence="2">LaAM-08-1</strain>
    </source>
</reference>
<accession>A0A0C9XBN1</accession>
<evidence type="ECO:0000313" key="2">
    <source>
        <dbReference type="Proteomes" id="UP000054477"/>
    </source>
</evidence>
<dbReference type="HOGENOM" id="CLU_2483698_0_0_1"/>
<keyword evidence="2" id="KW-1185">Reference proteome</keyword>
<sequence length="87" mass="9895">MYRVDSSGQSSNRVQRLQVFSNLPSIDIILERIVMKVISISTFVALAALVQSSSALWCDCYLRFSHGESTLFDQYDAELSQKFAWLL</sequence>
<gene>
    <name evidence="1" type="ORF">K443DRAFT_683212</name>
</gene>
<dbReference type="AlphaFoldDB" id="A0A0C9XBN1"/>
<name>A0A0C9XBN1_9AGAR</name>